<feature type="region of interest" description="Disordered" evidence="1">
    <location>
        <begin position="146"/>
        <end position="176"/>
    </location>
</feature>
<dbReference type="Proteomes" id="UP000250572">
    <property type="component" value="Unassembled WGS sequence"/>
</dbReference>
<evidence type="ECO:0000256" key="1">
    <source>
        <dbReference type="SAM" id="MobiDB-lite"/>
    </source>
</evidence>
<sequence length="221" mass="25083">MSGERSQRPPTRGRWLFDSPMKLSRYVEVRWMRWTQMAALNAELKQILDNKERRLPPLHDAALCLEDVDVFPAQSVPGHAAADRSWSAARNHNTFLQEASAPERLCNVPGKSESCSLVWDRSVGALAGKGAGEGRVSDGLAFPRTKQQKETLPPQGRNSRFSEFSKQKVTQVERPQRKVKVKERNDETMKNLRRTAGIMPTGRQRNIRNPHEKALKLLFVS</sequence>
<name>A0A315VCX7_GAMAF</name>
<keyword evidence="3" id="KW-1185">Reference proteome</keyword>
<evidence type="ECO:0000313" key="3">
    <source>
        <dbReference type="Proteomes" id="UP000250572"/>
    </source>
</evidence>
<feature type="compositionally biased region" description="Polar residues" evidence="1">
    <location>
        <begin position="156"/>
        <end position="170"/>
    </location>
</feature>
<dbReference type="AlphaFoldDB" id="A0A315VCX7"/>
<dbReference type="EMBL" id="NHOQ01001911">
    <property type="protein sequence ID" value="PWA21238.1"/>
    <property type="molecule type" value="Genomic_DNA"/>
</dbReference>
<organism evidence="2 3">
    <name type="scientific">Gambusia affinis</name>
    <name type="common">Western mosquitofish</name>
    <name type="synonym">Heterandria affinis</name>
    <dbReference type="NCBI Taxonomy" id="33528"/>
    <lineage>
        <taxon>Eukaryota</taxon>
        <taxon>Metazoa</taxon>
        <taxon>Chordata</taxon>
        <taxon>Craniata</taxon>
        <taxon>Vertebrata</taxon>
        <taxon>Euteleostomi</taxon>
        <taxon>Actinopterygii</taxon>
        <taxon>Neopterygii</taxon>
        <taxon>Teleostei</taxon>
        <taxon>Neoteleostei</taxon>
        <taxon>Acanthomorphata</taxon>
        <taxon>Ovalentaria</taxon>
        <taxon>Atherinomorphae</taxon>
        <taxon>Cyprinodontiformes</taxon>
        <taxon>Poeciliidae</taxon>
        <taxon>Poeciliinae</taxon>
        <taxon>Gambusia</taxon>
    </lineage>
</organism>
<proteinExistence type="predicted"/>
<accession>A0A315VCX7</accession>
<protein>
    <submittedName>
        <fullName evidence="2">Uncharacterized protein</fullName>
    </submittedName>
</protein>
<evidence type="ECO:0000313" key="2">
    <source>
        <dbReference type="EMBL" id="PWA21238.1"/>
    </source>
</evidence>
<comment type="caution">
    <text evidence="2">The sequence shown here is derived from an EMBL/GenBank/DDBJ whole genome shotgun (WGS) entry which is preliminary data.</text>
</comment>
<reference evidence="2 3" key="1">
    <citation type="journal article" date="2018" name="G3 (Bethesda)">
        <title>A High-Quality Reference Genome for the Invasive Mosquitofish Gambusia affinis Using a Chicago Library.</title>
        <authorList>
            <person name="Hoffberg S.L."/>
            <person name="Troendle N.J."/>
            <person name="Glenn T.C."/>
            <person name="Mahmud O."/>
            <person name="Louha S."/>
            <person name="Chalopin D."/>
            <person name="Bennetzen J.L."/>
            <person name="Mauricio R."/>
        </authorList>
    </citation>
    <scope>NUCLEOTIDE SEQUENCE [LARGE SCALE GENOMIC DNA]</scope>
    <source>
        <strain evidence="2">NE01/NJP1002.9</strain>
        <tissue evidence="2">Muscle</tissue>
    </source>
</reference>
<gene>
    <name evidence="2" type="ORF">CCH79_00009541</name>
</gene>